<feature type="domain" description="Nuclear pore complex protein NUP96 C-terminal" evidence="1">
    <location>
        <begin position="223"/>
        <end position="492"/>
    </location>
</feature>
<accession>A0ABQ9J503</accession>
<organism evidence="2 3">
    <name type="scientific">Molorchus minor</name>
    <dbReference type="NCBI Taxonomy" id="1323400"/>
    <lineage>
        <taxon>Eukaryota</taxon>
        <taxon>Metazoa</taxon>
        <taxon>Ecdysozoa</taxon>
        <taxon>Arthropoda</taxon>
        <taxon>Hexapoda</taxon>
        <taxon>Insecta</taxon>
        <taxon>Pterygota</taxon>
        <taxon>Neoptera</taxon>
        <taxon>Endopterygota</taxon>
        <taxon>Coleoptera</taxon>
        <taxon>Polyphaga</taxon>
        <taxon>Cucujiformia</taxon>
        <taxon>Chrysomeloidea</taxon>
        <taxon>Cerambycidae</taxon>
        <taxon>Lamiinae</taxon>
        <taxon>Monochamini</taxon>
        <taxon>Molorchus</taxon>
    </lineage>
</organism>
<comment type="caution">
    <text evidence="2">The sequence shown here is derived from an EMBL/GenBank/DDBJ whole genome shotgun (WGS) entry which is preliminary data.</text>
</comment>
<sequence length="859" mass="98338">MEIPTGVIQNRCCMDLSVFKGKSFRAGWTKGFDFFSLNTKHGEINGELALNTIQMGSYSMDFDPMQKIIDTTYGSGQFSSSAETMGKFTINWGRQMTVKEILLSFNCSEYSFSRAFKRTCNLSPNTVDILAESLEIVLEESTYDLDHNSIPTFKIVKDLSYLKKQTKLFMKLVARHNDKESRYLHSIWTLAAALWGPGEDTFTNRRLKINTTYDDVSKDPVKNIFNQLTVFKILEAADLAMDNRFPNLALLVSQLSLTNRTKLFLQEQIEVWYKSMIANHIGHDVKKIYMLLSGTSTRENVNIFEDVDWKRAFGMHLWYICAAGTPVEAAIELYKKAFEEKGYAEPPYPPYKSDYSEEGPFDVLYHILLLYKTRIHSLSSVLNPATHTDNLLDYRLSWLLLQLFLSLDVGLIETSEKTKFCTSLSNQLESIGKWEWAIFVLLYLEDNVSKKNLIMQILDRNLGSDADKTTTDLQDELVNKMHIPPEWIHTVKGEKLLLLEKYFPAFNHLAFAREYYRANDILMEHLIPNLFINEQYDVIKVLIDNIKDGSSTILHWNNQAGLFSDFLELQEDVISAKVEDLLKLQMKLQSISDRISTFNIKTDQQKLCIAEMSKRCASVYKELCKKSESSLFKNSYSDFIETLVMPPDFKQNEALYIINQFVLNILSASSEPGNTTQRRVQAHLELAKWRFSFVMRKSDTQLAFRCLGIGIVKDPVTGCLSLTICCVNCIPLTDAALLQIRLIATHYIYGDQKMTEEKKTNIGAYQEGIFLRLRCFKRLTVVLFEQISHDVMHALTVIIRSREAARKIERVNSAAVEIGKSQLGLAACQRNHSASGYMQAPSPVPEGDFVKVQIRRRGI</sequence>
<dbReference type="InterPro" id="IPR021967">
    <property type="entry name" value="Nup98_C"/>
</dbReference>
<protein>
    <recommendedName>
        <fullName evidence="1">Nuclear pore complex protein NUP96 C-terminal domain-containing protein</fullName>
    </recommendedName>
</protein>
<dbReference type="EMBL" id="JAPWTJ010001304">
    <property type="protein sequence ID" value="KAJ8972764.1"/>
    <property type="molecule type" value="Genomic_DNA"/>
</dbReference>
<evidence type="ECO:0000313" key="3">
    <source>
        <dbReference type="Proteomes" id="UP001162164"/>
    </source>
</evidence>
<dbReference type="Gene3D" id="1.25.40.690">
    <property type="match status" value="1"/>
</dbReference>
<reference evidence="2" key="1">
    <citation type="journal article" date="2023" name="Insect Mol. Biol.">
        <title>Genome sequencing provides insights into the evolution of gene families encoding plant cell wall-degrading enzymes in longhorned beetles.</title>
        <authorList>
            <person name="Shin N.R."/>
            <person name="Okamura Y."/>
            <person name="Kirsch R."/>
            <person name="Pauchet Y."/>
        </authorList>
    </citation>
    <scope>NUCLEOTIDE SEQUENCE</scope>
    <source>
        <strain evidence="2">MMC_N1</strain>
    </source>
</reference>
<keyword evidence="3" id="KW-1185">Reference proteome</keyword>
<gene>
    <name evidence="2" type="ORF">NQ317_006280</name>
</gene>
<evidence type="ECO:0000259" key="1">
    <source>
        <dbReference type="Pfam" id="PF12110"/>
    </source>
</evidence>
<proteinExistence type="predicted"/>
<name>A0ABQ9J503_9CUCU</name>
<dbReference type="Pfam" id="PF12110">
    <property type="entry name" value="Nup96"/>
    <property type="match status" value="1"/>
</dbReference>
<dbReference type="Proteomes" id="UP001162164">
    <property type="component" value="Unassembled WGS sequence"/>
</dbReference>
<evidence type="ECO:0000313" key="2">
    <source>
        <dbReference type="EMBL" id="KAJ8972764.1"/>
    </source>
</evidence>